<evidence type="ECO:0000256" key="2">
    <source>
        <dbReference type="ARBA" id="ARBA00012438"/>
    </source>
</evidence>
<evidence type="ECO:0000256" key="5">
    <source>
        <dbReference type="ARBA" id="ARBA00022741"/>
    </source>
</evidence>
<dbReference type="InterPro" id="IPR050482">
    <property type="entry name" value="Sensor_HK_TwoCompSys"/>
</dbReference>
<keyword evidence="6 12" id="KW-0418">Kinase</keyword>
<dbReference type="InterPro" id="IPR036890">
    <property type="entry name" value="HATPase_C_sf"/>
</dbReference>
<keyword evidence="10" id="KW-1133">Transmembrane helix</keyword>
<comment type="catalytic activity">
    <reaction evidence="1">
        <text>ATP + protein L-histidine = ADP + protein N-phospho-L-histidine.</text>
        <dbReference type="EC" id="2.7.13.3"/>
    </reaction>
</comment>
<dbReference type="Gene3D" id="3.30.565.10">
    <property type="entry name" value="Histidine kinase-like ATPase, C-terminal domain"/>
    <property type="match status" value="1"/>
</dbReference>
<feature type="transmembrane region" description="Helical" evidence="10">
    <location>
        <begin position="21"/>
        <end position="37"/>
    </location>
</feature>
<feature type="domain" description="Signal transduction histidine kinase subgroup 3 dimerisation and phosphoacceptor" evidence="11">
    <location>
        <begin position="194"/>
        <end position="259"/>
    </location>
</feature>
<dbReference type="GO" id="GO:0000155">
    <property type="term" value="F:phosphorelay sensor kinase activity"/>
    <property type="evidence" value="ECO:0007669"/>
    <property type="project" value="InterPro"/>
</dbReference>
<protein>
    <recommendedName>
        <fullName evidence="2">histidine kinase</fullName>
        <ecNumber evidence="2">2.7.13.3</ecNumber>
    </recommendedName>
</protein>
<reference evidence="12 13" key="1">
    <citation type="submission" date="2018-11" db="EMBL/GenBank/DDBJ databases">
        <title>Sequencing the genomes of 1000 actinobacteria strains.</title>
        <authorList>
            <person name="Klenk H.-P."/>
        </authorList>
    </citation>
    <scope>NUCLEOTIDE SEQUENCE [LARGE SCALE GENOMIC DNA]</scope>
    <source>
        <strain evidence="12 13">DSM 15700</strain>
    </source>
</reference>
<evidence type="ECO:0000256" key="6">
    <source>
        <dbReference type="ARBA" id="ARBA00022777"/>
    </source>
</evidence>
<keyword evidence="4" id="KW-0808">Transferase</keyword>
<accession>A0A3N4YR41</accession>
<name>A0A3N4YR41_9MICO</name>
<sequence length="427" mass="44513">MKPVDMTGPPRRVRAFDRRHPLWWDVLLAAGVGAVSANATGELTPSGIALLLVVHGALVFRRRSPLPALVVASAAVVVAAGVAVLTATPAPWAYLAVWVLLFDVGLRETGPREADPRERGRLAVVAVIAGMVTLAGAAGAGAVGVIDIEERIRASAAVLAMCAASFLLGMQIRSRREHLAAQRAEAARSAVVAERSRIAQEMHDIIGHNLSVITSLATGGAVAVRNAPDDAAAAFDAIGAVSRSSVRDVRRVLTVLRHDRSADGASLRPQPGLDDVAELVEAVRATGLPVSLRREGSLRGLSAGRQLAVYRIVQESLTNILRHAAGSSRAGVAILRDGPDVLVKVDDDGPAGVGTGSRTPAGSHPATRPGHGILGMRERAEAYGGTLQAGPTRDGWSVLARIGADGNEERGPGDDGREHDTQGRHDR</sequence>
<keyword evidence="13" id="KW-1185">Reference proteome</keyword>
<feature type="transmembrane region" description="Helical" evidence="10">
    <location>
        <begin position="43"/>
        <end position="60"/>
    </location>
</feature>
<evidence type="ECO:0000256" key="4">
    <source>
        <dbReference type="ARBA" id="ARBA00022679"/>
    </source>
</evidence>
<dbReference type="Pfam" id="PF07730">
    <property type="entry name" value="HisKA_3"/>
    <property type="match status" value="1"/>
</dbReference>
<gene>
    <name evidence="12" type="ORF">EDD34_1568</name>
</gene>
<comment type="caution">
    <text evidence="12">The sequence shown here is derived from an EMBL/GenBank/DDBJ whole genome shotgun (WGS) entry which is preliminary data.</text>
</comment>
<dbReference type="EC" id="2.7.13.3" evidence="2"/>
<dbReference type="PANTHER" id="PTHR24421:SF10">
    <property type="entry name" value="NITRATE_NITRITE SENSOR PROTEIN NARQ"/>
    <property type="match status" value="1"/>
</dbReference>
<dbReference type="InterPro" id="IPR011712">
    <property type="entry name" value="Sig_transdc_His_kin_sub3_dim/P"/>
</dbReference>
<evidence type="ECO:0000256" key="3">
    <source>
        <dbReference type="ARBA" id="ARBA00022553"/>
    </source>
</evidence>
<organism evidence="12 13">
    <name type="scientific">Myceligenerans xiligouense</name>
    <dbReference type="NCBI Taxonomy" id="253184"/>
    <lineage>
        <taxon>Bacteria</taxon>
        <taxon>Bacillati</taxon>
        <taxon>Actinomycetota</taxon>
        <taxon>Actinomycetes</taxon>
        <taxon>Micrococcales</taxon>
        <taxon>Promicromonosporaceae</taxon>
        <taxon>Myceligenerans</taxon>
    </lineage>
</organism>
<feature type="region of interest" description="Disordered" evidence="9">
    <location>
        <begin position="346"/>
        <end position="372"/>
    </location>
</feature>
<feature type="transmembrane region" description="Helical" evidence="10">
    <location>
        <begin position="152"/>
        <end position="170"/>
    </location>
</feature>
<evidence type="ECO:0000256" key="8">
    <source>
        <dbReference type="ARBA" id="ARBA00023012"/>
    </source>
</evidence>
<evidence type="ECO:0000256" key="7">
    <source>
        <dbReference type="ARBA" id="ARBA00022840"/>
    </source>
</evidence>
<dbReference type="CDD" id="cd16917">
    <property type="entry name" value="HATPase_UhpB-NarQ-NarX-like"/>
    <property type="match status" value="1"/>
</dbReference>
<keyword evidence="7" id="KW-0067">ATP-binding</keyword>
<dbReference type="GO" id="GO:0016020">
    <property type="term" value="C:membrane"/>
    <property type="evidence" value="ECO:0007669"/>
    <property type="project" value="InterPro"/>
</dbReference>
<dbReference type="Gene3D" id="1.20.5.1930">
    <property type="match status" value="1"/>
</dbReference>
<keyword evidence="10" id="KW-0472">Membrane</keyword>
<keyword evidence="5" id="KW-0547">Nucleotide-binding</keyword>
<feature type="compositionally biased region" description="Basic and acidic residues" evidence="9">
    <location>
        <begin position="407"/>
        <end position="427"/>
    </location>
</feature>
<dbReference type="GO" id="GO:0046983">
    <property type="term" value="F:protein dimerization activity"/>
    <property type="evidence" value="ECO:0007669"/>
    <property type="project" value="InterPro"/>
</dbReference>
<dbReference type="Proteomes" id="UP000280501">
    <property type="component" value="Unassembled WGS sequence"/>
</dbReference>
<evidence type="ECO:0000313" key="13">
    <source>
        <dbReference type="Proteomes" id="UP000280501"/>
    </source>
</evidence>
<keyword evidence="10" id="KW-0812">Transmembrane</keyword>
<feature type="region of interest" description="Disordered" evidence="9">
    <location>
        <begin position="386"/>
        <end position="427"/>
    </location>
</feature>
<proteinExistence type="predicted"/>
<evidence type="ECO:0000313" key="12">
    <source>
        <dbReference type="EMBL" id="RPF20960.1"/>
    </source>
</evidence>
<dbReference type="AlphaFoldDB" id="A0A3N4YR41"/>
<dbReference type="EMBL" id="RKQZ01000001">
    <property type="protein sequence ID" value="RPF20960.1"/>
    <property type="molecule type" value="Genomic_DNA"/>
</dbReference>
<evidence type="ECO:0000259" key="11">
    <source>
        <dbReference type="Pfam" id="PF07730"/>
    </source>
</evidence>
<feature type="transmembrane region" description="Helical" evidence="10">
    <location>
        <begin position="67"/>
        <end position="86"/>
    </location>
</feature>
<feature type="transmembrane region" description="Helical" evidence="10">
    <location>
        <begin position="122"/>
        <end position="146"/>
    </location>
</feature>
<keyword evidence="8" id="KW-0902">Two-component regulatory system</keyword>
<evidence type="ECO:0000256" key="1">
    <source>
        <dbReference type="ARBA" id="ARBA00000085"/>
    </source>
</evidence>
<dbReference type="GO" id="GO:0005524">
    <property type="term" value="F:ATP binding"/>
    <property type="evidence" value="ECO:0007669"/>
    <property type="project" value="UniProtKB-KW"/>
</dbReference>
<keyword evidence="3" id="KW-0597">Phosphoprotein</keyword>
<evidence type="ECO:0000256" key="9">
    <source>
        <dbReference type="SAM" id="MobiDB-lite"/>
    </source>
</evidence>
<dbReference type="SUPFAM" id="SSF55874">
    <property type="entry name" value="ATPase domain of HSP90 chaperone/DNA topoisomerase II/histidine kinase"/>
    <property type="match status" value="1"/>
</dbReference>
<dbReference type="PANTHER" id="PTHR24421">
    <property type="entry name" value="NITRATE/NITRITE SENSOR PROTEIN NARX-RELATED"/>
    <property type="match status" value="1"/>
</dbReference>
<evidence type="ECO:0000256" key="10">
    <source>
        <dbReference type="SAM" id="Phobius"/>
    </source>
</evidence>